<reference evidence="2 3" key="1">
    <citation type="journal article" date="2022" name="Allergy">
        <title>Genome assembly and annotation of Periplaneta americana reveal a comprehensive cockroach allergen profile.</title>
        <authorList>
            <person name="Wang L."/>
            <person name="Xiong Q."/>
            <person name="Saelim N."/>
            <person name="Wang L."/>
            <person name="Nong W."/>
            <person name="Wan A.T."/>
            <person name="Shi M."/>
            <person name="Liu X."/>
            <person name="Cao Q."/>
            <person name="Hui J.H.L."/>
            <person name="Sookrung N."/>
            <person name="Leung T.F."/>
            <person name="Tungtrongchitr A."/>
            <person name="Tsui S.K.W."/>
        </authorList>
    </citation>
    <scope>NUCLEOTIDE SEQUENCE [LARGE SCALE GENOMIC DNA]</scope>
    <source>
        <strain evidence="2">PWHHKU_190912</strain>
    </source>
</reference>
<dbReference type="PANTHER" id="PTHR46060:SF1">
    <property type="entry name" value="MARINER MOS1 TRANSPOSASE-LIKE PROTEIN"/>
    <property type="match status" value="1"/>
</dbReference>
<feature type="region of interest" description="Disordered" evidence="1">
    <location>
        <begin position="113"/>
        <end position="134"/>
    </location>
</feature>
<evidence type="ECO:0000313" key="3">
    <source>
        <dbReference type="Proteomes" id="UP001148838"/>
    </source>
</evidence>
<dbReference type="Gene3D" id="3.30.420.10">
    <property type="entry name" value="Ribonuclease H-like superfamily/Ribonuclease H"/>
    <property type="match status" value="2"/>
</dbReference>
<gene>
    <name evidence="2" type="ORF">ANN_02875</name>
</gene>
<keyword evidence="3" id="KW-1185">Reference proteome</keyword>
<dbReference type="InterPro" id="IPR052709">
    <property type="entry name" value="Transposase-MT_Hybrid"/>
</dbReference>
<dbReference type="EMBL" id="JAJSOF020000001">
    <property type="protein sequence ID" value="KAJ4451413.1"/>
    <property type="molecule type" value="Genomic_DNA"/>
</dbReference>
<dbReference type="InterPro" id="IPR036397">
    <property type="entry name" value="RNaseH_sf"/>
</dbReference>
<protein>
    <recommendedName>
        <fullName evidence="4">Histone-lysine N-methyltransferase SETMAR</fullName>
    </recommendedName>
</protein>
<dbReference type="Proteomes" id="UP001148838">
    <property type="component" value="Unassembled WGS sequence"/>
</dbReference>
<organism evidence="2 3">
    <name type="scientific">Periplaneta americana</name>
    <name type="common">American cockroach</name>
    <name type="synonym">Blatta americana</name>
    <dbReference type="NCBI Taxonomy" id="6978"/>
    <lineage>
        <taxon>Eukaryota</taxon>
        <taxon>Metazoa</taxon>
        <taxon>Ecdysozoa</taxon>
        <taxon>Arthropoda</taxon>
        <taxon>Hexapoda</taxon>
        <taxon>Insecta</taxon>
        <taxon>Pterygota</taxon>
        <taxon>Neoptera</taxon>
        <taxon>Polyneoptera</taxon>
        <taxon>Dictyoptera</taxon>
        <taxon>Blattodea</taxon>
        <taxon>Blattoidea</taxon>
        <taxon>Blattidae</taxon>
        <taxon>Blattinae</taxon>
        <taxon>Periplaneta</taxon>
    </lineage>
</organism>
<dbReference type="PANTHER" id="PTHR46060">
    <property type="entry name" value="MARINER MOS1 TRANSPOSASE-LIKE PROTEIN"/>
    <property type="match status" value="1"/>
</dbReference>
<sequence>MLKLFVDNCYSKNKNRNLFAYLDNPIEFVVRHDTATACLHYDVITTPALVTAGLEEDSVDWFTWKLCKKEDKKNKKKMSEVVKYCAEQVLNKLSSWCGVLYLYKRAAIRLPNHSQKRSGKNNKPQTAVPPKGLLGDNGSREILQDLRWQILGQTTTTSGTIGGKFEQAGRERLETEERCRGRLFICCVTKYEAHPESKFPDFFHVSRLVPVAWQQWSEMEALIPSPAACEVRSEIKFFNAQSIAPIEIHRQLCQVYGPNIRKRSGRPSLINDDRVELVRQCIMENRRFTITELSSHFPQILRSLLHEIVTKHLLFKNVCARWVTKNLTPEHKTKRLGAALTFLQRYHDDGDEFLDRIVTGDEIWISHFTPETKQQSKHWRHSGSPVRTKFKQTLSVRKVMCTVFWNRKGILLIDFLPRGVVLLHDNARPHTARRTAAVLTEFGWELFDHPLYSPDLAPSDFHVFLHLKKFLSSDERFGNDEELKTSVTRWFHSQAAEFYDRGIQKLIPRYDKCLNSDGGYVEK</sequence>
<dbReference type="Pfam" id="PF01359">
    <property type="entry name" value="Transposase_1"/>
    <property type="match status" value="1"/>
</dbReference>
<comment type="caution">
    <text evidence="2">The sequence shown here is derived from an EMBL/GenBank/DDBJ whole genome shotgun (WGS) entry which is preliminary data.</text>
</comment>
<evidence type="ECO:0000313" key="2">
    <source>
        <dbReference type="EMBL" id="KAJ4451413.1"/>
    </source>
</evidence>
<evidence type="ECO:0000256" key="1">
    <source>
        <dbReference type="SAM" id="MobiDB-lite"/>
    </source>
</evidence>
<dbReference type="InterPro" id="IPR001888">
    <property type="entry name" value="Transposase_1"/>
</dbReference>
<name>A0ABQ8TZY6_PERAM</name>
<evidence type="ECO:0008006" key="4">
    <source>
        <dbReference type="Google" id="ProtNLM"/>
    </source>
</evidence>
<accession>A0ABQ8TZY6</accession>
<proteinExistence type="predicted"/>